<gene>
    <name evidence="3" type="ORF">WMSIL1_LOCUS14942</name>
</gene>
<dbReference type="AlphaFoldDB" id="A0A564ZDB1"/>
<dbReference type="Gene3D" id="3.90.79.10">
    <property type="entry name" value="Nucleoside Triphosphate Pyrophosphohydrolase"/>
    <property type="match status" value="1"/>
</dbReference>
<dbReference type="Proteomes" id="UP000321570">
    <property type="component" value="Unassembled WGS sequence"/>
</dbReference>
<feature type="domain" description="Large ribosomal subunit protein mL46 N-terminal" evidence="2">
    <location>
        <begin position="2"/>
        <end position="82"/>
    </location>
</feature>
<proteinExistence type="predicted"/>
<feature type="compositionally biased region" description="Polar residues" evidence="1">
    <location>
        <begin position="60"/>
        <end position="72"/>
    </location>
</feature>
<evidence type="ECO:0000313" key="3">
    <source>
        <dbReference type="EMBL" id="VUZ57491.1"/>
    </source>
</evidence>
<dbReference type="PANTHER" id="PTHR13124">
    <property type="entry name" value="39S RIBOSOMAL PROTEIN L46, MITOCHONDRIAL PRECURSOR-RELATED"/>
    <property type="match status" value="1"/>
</dbReference>
<dbReference type="PANTHER" id="PTHR13124:SF12">
    <property type="entry name" value="LARGE RIBOSOMAL SUBUNIT PROTEIN ML46"/>
    <property type="match status" value="1"/>
</dbReference>
<dbReference type="Pfam" id="PF11788">
    <property type="entry name" value="MRP-L46"/>
    <property type="match status" value="1"/>
</dbReference>
<feature type="region of interest" description="Disordered" evidence="1">
    <location>
        <begin position="59"/>
        <end position="84"/>
    </location>
</feature>
<dbReference type="GO" id="GO:0005762">
    <property type="term" value="C:mitochondrial large ribosomal subunit"/>
    <property type="evidence" value="ECO:0007669"/>
    <property type="project" value="TreeGrafter"/>
</dbReference>
<reference evidence="3 4" key="1">
    <citation type="submission" date="2019-07" db="EMBL/GenBank/DDBJ databases">
        <authorList>
            <person name="Jastrzebski P J."/>
            <person name="Paukszto L."/>
            <person name="Jastrzebski P J."/>
        </authorList>
    </citation>
    <scope>NUCLEOTIDE SEQUENCE [LARGE SCALE GENOMIC DNA]</scope>
    <source>
        <strain evidence="3 4">WMS-il1</strain>
    </source>
</reference>
<sequence length="272" mass="31136">MWKIFAGLCVRRPAIVSPTLTPLQLQMQDFYANLEVQKSHLSSHELRHRNDLERIAQMARDQQSDGVYSSPNSRRHSASDDSASSLLTAKDMELSWESDEKEFWNEIGKLGVTPRKEGDDPQMADKTTPTNTAWRYLDRNLILLTRQRLGSAFDWGLPVIEVAGNATLRSAAEELAKSLLPSESHWKIVGNSPVAVHKYAFRMASGGKQRVQMYFLNAYVDKLWRGENVMVEKSENSGEDRANFAWSTLEEMDAFLHDKQLLRRLRTFIVDY</sequence>
<dbReference type="GO" id="GO:0003735">
    <property type="term" value="F:structural constituent of ribosome"/>
    <property type="evidence" value="ECO:0007669"/>
    <property type="project" value="InterPro"/>
</dbReference>
<evidence type="ECO:0000256" key="1">
    <source>
        <dbReference type="SAM" id="MobiDB-lite"/>
    </source>
</evidence>
<evidence type="ECO:0000313" key="4">
    <source>
        <dbReference type="Proteomes" id="UP000321570"/>
    </source>
</evidence>
<accession>A0A564ZDB1</accession>
<dbReference type="InterPro" id="IPR021757">
    <property type="entry name" value="Ribosomal_mL46_N"/>
</dbReference>
<organism evidence="3 4">
    <name type="scientific">Hymenolepis diminuta</name>
    <name type="common">Rat tapeworm</name>
    <dbReference type="NCBI Taxonomy" id="6216"/>
    <lineage>
        <taxon>Eukaryota</taxon>
        <taxon>Metazoa</taxon>
        <taxon>Spiralia</taxon>
        <taxon>Lophotrochozoa</taxon>
        <taxon>Platyhelminthes</taxon>
        <taxon>Cestoda</taxon>
        <taxon>Eucestoda</taxon>
        <taxon>Cyclophyllidea</taxon>
        <taxon>Hymenolepididae</taxon>
        <taxon>Hymenolepis</taxon>
    </lineage>
</organism>
<dbReference type="InterPro" id="IPR040008">
    <property type="entry name" value="Ribosomal_mL46"/>
</dbReference>
<keyword evidence="4" id="KW-1185">Reference proteome</keyword>
<name>A0A564ZDB1_HYMDI</name>
<protein>
    <recommendedName>
        <fullName evidence="2">Large ribosomal subunit protein mL46 N-terminal domain-containing protein</fullName>
    </recommendedName>
</protein>
<dbReference type="EMBL" id="CABIJS010000719">
    <property type="protein sequence ID" value="VUZ57491.1"/>
    <property type="molecule type" value="Genomic_DNA"/>
</dbReference>
<evidence type="ECO:0000259" key="2">
    <source>
        <dbReference type="Pfam" id="PF11788"/>
    </source>
</evidence>